<dbReference type="Pfam" id="PF13649">
    <property type="entry name" value="Methyltransf_25"/>
    <property type="match status" value="1"/>
</dbReference>
<dbReference type="InterPro" id="IPR041698">
    <property type="entry name" value="Methyltransf_25"/>
</dbReference>
<comment type="caution">
    <text evidence="3">The sequence shown here is derived from an EMBL/GenBank/DDBJ whole genome shotgun (WGS) entry which is preliminary data.</text>
</comment>
<keyword evidence="1 3" id="KW-0808">Transferase</keyword>
<dbReference type="PANTHER" id="PTHR43861">
    <property type="entry name" value="TRANS-ACONITATE 2-METHYLTRANSFERASE-RELATED"/>
    <property type="match status" value="1"/>
</dbReference>
<dbReference type="GO" id="GO:0102208">
    <property type="term" value="F:2-polyprenyl-6-hydroxyphenol methylase activity"/>
    <property type="evidence" value="ECO:0007669"/>
    <property type="project" value="UniProtKB-EC"/>
</dbReference>
<dbReference type="Gene3D" id="2.20.130.10">
    <property type="entry name" value="CAC2371-like domains"/>
    <property type="match status" value="1"/>
</dbReference>
<reference evidence="4" key="1">
    <citation type="journal article" date="2019" name="Int. J. Syst. Evol. Microbiol.">
        <title>The Global Catalogue of Microorganisms (GCM) 10K type strain sequencing project: providing services to taxonomists for standard genome sequencing and annotation.</title>
        <authorList>
            <consortium name="The Broad Institute Genomics Platform"/>
            <consortium name="The Broad Institute Genome Sequencing Center for Infectious Disease"/>
            <person name="Wu L."/>
            <person name="Ma J."/>
        </authorList>
    </citation>
    <scope>NUCLEOTIDE SEQUENCE [LARGE SCALE GENOMIC DNA]</scope>
    <source>
        <strain evidence="4">CCUG 59778</strain>
    </source>
</reference>
<sequence>MYSDSDAAALYDTLNPWGDNDAFYLAHVLRARAALDVGCGTGRLLHRARDAGHPGRLTGIDPDRAALDRARRRTDVEWVEGTAADIGGQAEFDLATMASNAFQCLVSDEDLHASLTAIRAALTDDGRFVFETRNPAAEQWRDWHPGNAVDVTDRHGRELRVLHRVESAERGLVTFTETTATRDGVPLRTDRATLRFLTEPELRAALAAAGFTVADVRGGWHGEPLTDTCLSIVVTAEPAGAPAR</sequence>
<dbReference type="CDD" id="cd02440">
    <property type="entry name" value="AdoMet_MTases"/>
    <property type="match status" value="1"/>
</dbReference>
<organism evidence="3 4">
    <name type="scientific">Actinokineospora guangxiensis</name>
    <dbReference type="NCBI Taxonomy" id="1490288"/>
    <lineage>
        <taxon>Bacteria</taxon>
        <taxon>Bacillati</taxon>
        <taxon>Actinomycetota</taxon>
        <taxon>Actinomycetes</taxon>
        <taxon>Pseudonocardiales</taxon>
        <taxon>Pseudonocardiaceae</taxon>
        <taxon>Actinokineospora</taxon>
    </lineage>
</organism>
<dbReference type="GO" id="GO:0032259">
    <property type="term" value="P:methylation"/>
    <property type="evidence" value="ECO:0007669"/>
    <property type="project" value="UniProtKB-KW"/>
</dbReference>
<gene>
    <name evidence="3" type="ORF">ACFPM7_01475</name>
</gene>
<proteinExistence type="predicted"/>
<name>A0ABW0EHH6_9PSEU</name>
<feature type="domain" description="Methyltransferase" evidence="2">
    <location>
        <begin position="35"/>
        <end position="126"/>
    </location>
</feature>
<evidence type="ECO:0000313" key="3">
    <source>
        <dbReference type="EMBL" id="MFC5285708.1"/>
    </source>
</evidence>
<evidence type="ECO:0000256" key="1">
    <source>
        <dbReference type="ARBA" id="ARBA00022679"/>
    </source>
</evidence>
<dbReference type="Proteomes" id="UP001596157">
    <property type="component" value="Unassembled WGS sequence"/>
</dbReference>
<accession>A0ABW0EHH6</accession>
<keyword evidence="3" id="KW-0489">Methyltransferase</keyword>
<dbReference type="Gene3D" id="3.40.50.150">
    <property type="entry name" value="Vaccinia Virus protein VP39"/>
    <property type="match status" value="1"/>
</dbReference>
<dbReference type="EC" id="2.1.1.64" evidence="3"/>
<dbReference type="SUPFAM" id="SSF53335">
    <property type="entry name" value="S-adenosyl-L-methionine-dependent methyltransferases"/>
    <property type="match status" value="1"/>
</dbReference>
<protein>
    <submittedName>
        <fullName evidence="3">Class I SAM-dependent methyltransferase</fullName>
        <ecNumber evidence="3">2.1.1.222</ecNumber>
        <ecNumber evidence="3">2.1.1.64</ecNumber>
    </submittedName>
</protein>
<evidence type="ECO:0000313" key="4">
    <source>
        <dbReference type="Proteomes" id="UP001596157"/>
    </source>
</evidence>
<evidence type="ECO:0000259" key="2">
    <source>
        <dbReference type="Pfam" id="PF13649"/>
    </source>
</evidence>
<dbReference type="InterPro" id="IPR029063">
    <property type="entry name" value="SAM-dependent_MTases_sf"/>
</dbReference>
<dbReference type="RefSeq" id="WP_378242894.1">
    <property type="nucleotide sequence ID" value="NZ_JBHSKF010000001.1"/>
</dbReference>
<dbReference type="GO" id="GO:0061542">
    <property type="term" value="F:3-demethylubiquinol 3-O-methyltransferase activity"/>
    <property type="evidence" value="ECO:0007669"/>
    <property type="project" value="UniProtKB-EC"/>
</dbReference>
<keyword evidence="4" id="KW-1185">Reference proteome</keyword>
<dbReference type="EC" id="2.1.1.222" evidence="3"/>
<dbReference type="EMBL" id="JBHSKF010000001">
    <property type="protein sequence ID" value="MFC5285708.1"/>
    <property type="molecule type" value="Genomic_DNA"/>
</dbReference>